<dbReference type="Proteomes" id="UP000051870">
    <property type="component" value="Unassembled WGS sequence"/>
</dbReference>
<name>A0A0P1IP23_9RHOB</name>
<reference evidence="3" key="1">
    <citation type="submission" date="2015-09" db="EMBL/GenBank/DDBJ databases">
        <authorList>
            <person name="Rodrigo-Torres Lidia"/>
            <person name="Arahal R.David."/>
        </authorList>
    </citation>
    <scope>NUCLEOTIDE SEQUENCE [LARGE SCALE GENOMIC DNA]</scope>
    <source>
        <strain evidence="3">CECT 7735</strain>
    </source>
</reference>
<dbReference type="AlphaFoldDB" id="A0A0P1IP23"/>
<dbReference type="EMBL" id="CYTW01000001">
    <property type="protein sequence ID" value="CUJ91595.1"/>
    <property type="molecule type" value="Genomic_DNA"/>
</dbReference>
<dbReference type="GeneID" id="83880442"/>
<sequence>MNDTPAAAPSRPKDAPEPTEESRIVQELARTLFMISMEPPQTEDRDAIQAERKQKWQDERKTFIQQANKLARVLKARGALKLELTNAEPGNPAELIKQRKAEQAT</sequence>
<evidence type="ECO:0000313" key="2">
    <source>
        <dbReference type="EMBL" id="CUJ91595.1"/>
    </source>
</evidence>
<protein>
    <submittedName>
        <fullName evidence="2">Uncharacterized protein</fullName>
    </submittedName>
</protein>
<keyword evidence="3" id="KW-1185">Reference proteome</keyword>
<feature type="region of interest" description="Disordered" evidence="1">
    <location>
        <begin position="1"/>
        <end position="21"/>
    </location>
</feature>
<proteinExistence type="predicted"/>
<organism evidence="2 3">
    <name type="scientific">Shimia thalassica</name>
    <dbReference type="NCBI Taxonomy" id="1715693"/>
    <lineage>
        <taxon>Bacteria</taxon>
        <taxon>Pseudomonadati</taxon>
        <taxon>Pseudomonadota</taxon>
        <taxon>Alphaproteobacteria</taxon>
        <taxon>Rhodobacterales</taxon>
        <taxon>Roseobacteraceae</taxon>
    </lineage>
</organism>
<dbReference type="RefSeq" id="WP_058310518.1">
    <property type="nucleotide sequence ID" value="NZ_CYTW01000001.1"/>
</dbReference>
<feature type="compositionally biased region" description="Basic and acidic residues" evidence="1">
    <location>
        <begin position="11"/>
        <end position="21"/>
    </location>
</feature>
<evidence type="ECO:0000256" key="1">
    <source>
        <dbReference type="SAM" id="MobiDB-lite"/>
    </source>
</evidence>
<evidence type="ECO:0000313" key="3">
    <source>
        <dbReference type="Proteomes" id="UP000051870"/>
    </source>
</evidence>
<gene>
    <name evidence="2" type="ORF">PH7735_01386</name>
</gene>
<accession>A0A0P1IP23</accession>